<dbReference type="Pfam" id="PF00825">
    <property type="entry name" value="Ribonuclease_P"/>
    <property type="match status" value="1"/>
</dbReference>
<dbReference type="HAMAP" id="MF_00227">
    <property type="entry name" value="RNase_P"/>
    <property type="match status" value="1"/>
</dbReference>
<evidence type="ECO:0000256" key="7">
    <source>
        <dbReference type="NCBIfam" id="TIGR00188"/>
    </source>
</evidence>
<dbReference type="GO" id="GO:0000049">
    <property type="term" value="F:tRNA binding"/>
    <property type="evidence" value="ECO:0007669"/>
    <property type="project" value="UniProtKB-UniRule"/>
</dbReference>
<dbReference type="Gene3D" id="3.30.230.10">
    <property type="match status" value="1"/>
</dbReference>
<dbReference type="InterPro" id="IPR014721">
    <property type="entry name" value="Ribsml_uS5_D2-typ_fold_subgr"/>
</dbReference>
<dbReference type="STRING" id="108003.B1C78_11165"/>
<dbReference type="InterPro" id="IPR000100">
    <property type="entry name" value="RNase_P"/>
</dbReference>
<keyword evidence="5 6" id="KW-0694">RNA-binding</keyword>
<proteinExistence type="inferred from homology"/>
<accession>A0A1V3NEN0</accession>
<dbReference type="SUPFAM" id="SSF54211">
    <property type="entry name" value="Ribosomal protein S5 domain 2-like"/>
    <property type="match status" value="1"/>
</dbReference>
<comment type="catalytic activity">
    <reaction evidence="6">
        <text>Endonucleolytic cleavage of RNA, removing 5'-extranucleotides from tRNA precursor.</text>
        <dbReference type="EC" id="3.1.26.5"/>
    </reaction>
</comment>
<evidence type="ECO:0000256" key="3">
    <source>
        <dbReference type="ARBA" id="ARBA00022759"/>
    </source>
</evidence>
<organism evidence="8 9">
    <name type="scientific">Thioalkalivibrio denitrificans</name>
    <dbReference type="NCBI Taxonomy" id="108003"/>
    <lineage>
        <taxon>Bacteria</taxon>
        <taxon>Pseudomonadati</taxon>
        <taxon>Pseudomonadota</taxon>
        <taxon>Gammaproteobacteria</taxon>
        <taxon>Chromatiales</taxon>
        <taxon>Ectothiorhodospiraceae</taxon>
        <taxon>Thioalkalivibrio</taxon>
    </lineage>
</organism>
<dbReference type="InterPro" id="IPR020568">
    <property type="entry name" value="Ribosomal_Su5_D2-typ_SF"/>
</dbReference>
<comment type="similarity">
    <text evidence="6">Belongs to the RnpA family.</text>
</comment>
<dbReference type="AlphaFoldDB" id="A0A1V3NEN0"/>
<dbReference type="NCBIfam" id="TIGR00188">
    <property type="entry name" value="rnpA"/>
    <property type="match status" value="1"/>
</dbReference>
<dbReference type="Proteomes" id="UP000189462">
    <property type="component" value="Unassembled WGS sequence"/>
</dbReference>
<evidence type="ECO:0000256" key="1">
    <source>
        <dbReference type="ARBA" id="ARBA00022694"/>
    </source>
</evidence>
<evidence type="ECO:0000256" key="2">
    <source>
        <dbReference type="ARBA" id="ARBA00022722"/>
    </source>
</evidence>
<keyword evidence="1 6" id="KW-0819">tRNA processing</keyword>
<comment type="function">
    <text evidence="6">RNaseP catalyzes the removal of the 5'-leader sequence from pre-tRNA to produce the mature 5'-terminus. It can also cleave other RNA substrates such as 4.5S RNA. The protein component plays an auxiliary but essential role in vivo by binding to the 5'-leader sequence and broadening the substrate specificity of the ribozyme.</text>
</comment>
<dbReference type="EMBL" id="MVBK01000062">
    <property type="protein sequence ID" value="OOG23485.1"/>
    <property type="molecule type" value="Genomic_DNA"/>
</dbReference>
<name>A0A1V3NEN0_9GAMM</name>
<evidence type="ECO:0000313" key="8">
    <source>
        <dbReference type="EMBL" id="OOG23485.1"/>
    </source>
</evidence>
<dbReference type="EC" id="3.1.26.5" evidence="6 7"/>
<sequence>MAASRAQAFPRSVRLTQPAQYRQVFAQARRLNDTGFTLLVRDNGGEGARLGLAISRKCARRAVDRQRIKRLVRESFRRNREQLVSVDIVVMCRPAVTDWDNQRIRASLDRFWARLSAACESP</sequence>
<dbReference type="GO" id="GO:0004526">
    <property type="term" value="F:ribonuclease P activity"/>
    <property type="evidence" value="ECO:0007669"/>
    <property type="project" value="UniProtKB-UniRule"/>
</dbReference>
<protein>
    <recommendedName>
        <fullName evidence="6 7">Ribonuclease P protein component</fullName>
        <shortName evidence="6">RNase P protein</shortName>
        <shortName evidence="6">RNaseP protein</shortName>
        <ecNumber evidence="6 7">3.1.26.5</ecNumber>
    </recommendedName>
    <alternativeName>
        <fullName evidence="6">Protein C5</fullName>
    </alternativeName>
</protein>
<dbReference type="GO" id="GO:0042781">
    <property type="term" value="F:3'-tRNA processing endoribonuclease activity"/>
    <property type="evidence" value="ECO:0007669"/>
    <property type="project" value="TreeGrafter"/>
</dbReference>
<evidence type="ECO:0000256" key="4">
    <source>
        <dbReference type="ARBA" id="ARBA00022801"/>
    </source>
</evidence>
<dbReference type="RefSeq" id="WP_175628287.1">
    <property type="nucleotide sequence ID" value="NZ_MVBK01000062.1"/>
</dbReference>
<gene>
    <name evidence="6" type="primary">rnpA</name>
    <name evidence="8" type="ORF">B1C78_11165</name>
</gene>
<dbReference type="GO" id="GO:0001682">
    <property type="term" value="P:tRNA 5'-leader removal"/>
    <property type="evidence" value="ECO:0007669"/>
    <property type="project" value="UniProtKB-UniRule"/>
</dbReference>
<comment type="subunit">
    <text evidence="6">Consists of a catalytic RNA component (M1 or rnpB) and a protein subunit.</text>
</comment>
<dbReference type="GO" id="GO:0030677">
    <property type="term" value="C:ribonuclease P complex"/>
    <property type="evidence" value="ECO:0007669"/>
    <property type="project" value="TreeGrafter"/>
</dbReference>
<keyword evidence="4 6" id="KW-0378">Hydrolase</keyword>
<keyword evidence="2 6" id="KW-0540">Nuclease</keyword>
<evidence type="ECO:0000313" key="9">
    <source>
        <dbReference type="Proteomes" id="UP000189462"/>
    </source>
</evidence>
<keyword evidence="9" id="KW-1185">Reference proteome</keyword>
<reference evidence="8 9" key="1">
    <citation type="submission" date="2017-02" db="EMBL/GenBank/DDBJ databases">
        <title>Genomic diversity within the haloalkaliphilic genus Thioalkalivibrio.</title>
        <authorList>
            <person name="Ahn A.-C."/>
            <person name="Meier-Kolthoff J."/>
            <person name="Overmars L."/>
            <person name="Richter M."/>
            <person name="Woyke T."/>
            <person name="Sorokin D.Y."/>
            <person name="Muyzer G."/>
        </authorList>
    </citation>
    <scope>NUCLEOTIDE SEQUENCE [LARGE SCALE GENOMIC DNA]</scope>
    <source>
        <strain evidence="8 9">ALJD</strain>
    </source>
</reference>
<comment type="caution">
    <text evidence="8">The sequence shown here is derived from an EMBL/GenBank/DDBJ whole genome shotgun (WGS) entry which is preliminary data.</text>
</comment>
<dbReference type="PANTHER" id="PTHR33992">
    <property type="entry name" value="RIBONUCLEASE P PROTEIN COMPONENT"/>
    <property type="match status" value="1"/>
</dbReference>
<evidence type="ECO:0000256" key="5">
    <source>
        <dbReference type="ARBA" id="ARBA00022884"/>
    </source>
</evidence>
<keyword evidence="3 6" id="KW-0255">Endonuclease</keyword>
<evidence type="ECO:0000256" key="6">
    <source>
        <dbReference type="HAMAP-Rule" id="MF_00227"/>
    </source>
</evidence>
<dbReference type="PANTHER" id="PTHR33992:SF1">
    <property type="entry name" value="RIBONUCLEASE P PROTEIN COMPONENT"/>
    <property type="match status" value="1"/>
</dbReference>